<gene>
    <name evidence="1" type="ORF">FKY71_01455</name>
</gene>
<proteinExistence type="predicted"/>
<evidence type="ECO:0000313" key="1">
    <source>
        <dbReference type="EMBL" id="TQF00840.1"/>
    </source>
</evidence>
<name>A0A540VVQ6_9GAMM</name>
<evidence type="ECO:0000313" key="2">
    <source>
        <dbReference type="Proteomes" id="UP000315400"/>
    </source>
</evidence>
<dbReference type="GO" id="GO:0044780">
    <property type="term" value="P:bacterial-type flagellum assembly"/>
    <property type="evidence" value="ECO:0007669"/>
    <property type="project" value="InterPro"/>
</dbReference>
<dbReference type="EMBL" id="VIFK01000004">
    <property type="protein sequence ID" value="TQF00840.1"/>
    <property type="molecule type" value="Genomic_DNA"/>
</dbReference>
<dbReference type="SUPFAM" id="SSF140566">
    <property type="entry name" value="FlgN-like"/>
    <property type="match status" value="1"/>
</dbReference>
<accession>A0A540VVQ6</accession>
<dbReference type="AlphaFoldDB" id="A0A540VVQ6"/>
<reference evidence="1 2" key="1">
    <citation type="submission" date="2019-06" db="EMBL/GenBank/DDBJ databases">
        <title>Metagenome assembled Genome of Spiribacter salinus SL48-SHIP from the microbial mat of Salt Lake 48 (Novosibirsk region, Russia).</title>
        <authorList>
            <person name="Shipova A."/>
            <person name="Rozanov A.S."/>
            <person name="Bryanskaya A.V."/>
            <person name="Peltek S.E."/>
        </authorList>
    </citation>
    <scope>NUCLEOTIDE SEQUENCE [LARGE SCALE GENOMIC DNA]</scope>
    <source>
        <strain evidence="1">SL48-SHIP-2</strain>
    </source>
</reference>
<dbReference type="Proteomes" id="UP000315400">
    <property type="component" value="Unassembled WGS sequence"/>
</dbReference>
<sequence>MQEIETLLEQERTALIEGRLDDLVSLIARKEELANALADAPLGGSEALQHLQGKAARNQAMLDSALRGIKSVSMRLSTIRKVRESLESYDENGRRITIETPRAGSLEKRA</sequence>
<protein>
    <recommendedName>
        <fullName evidence="3">Flagellar protein FlgN</fullName>
    </recommendedName>
</protein>
<organism evidence="1 2">
    <name type="scientific">Spiribacter salinus</name>
    <dbReference type="NCBI Taxonomy" id="1335746"/>
    <lineage>
        <taxon>Bacteria</taxon>
        <taxon>Pseudomonadati</taxon>
        <taxon>Pseudomonadota</taxon>
        <taxon>Gammaproteobacteria</taxon>
        <taxon>Chromatiales</taxon>
        <taxon>Ectothiorhodospiraceae</taxon>
        <taxon>Spiribacter</taxon>
    </lineage>
</organism>
<comment type="caution">
    <text evidence="1">The sequence shown here is derived from an EMBL/GenBank/DDBJ whole genome shotgun (WGS) entry which is preliminary data.</text>
</comment>
<dbReference type="InterPro" id="IPR036679">
    <property type="entry name" value="FlgN-like_sf"/>
</dbReference>
<evidence type="ECO:0008006" key="3">
    <source>
        <dbReference type="Google" id="ProtNLM"/>
    </source>
</evidence>